<accession>A0ABV8WWB6</accession>
<dbReference type="Proteomes" id="UP001595882">
    <property type="component" value="Unassembled WGS sequence"/>
</dbReference>
<evidence type="ECO:0000313" key="1">
    <source>
        <dbReference type="EMBL" id="MFC4403333.1"/>
    </source>
</evidence>
<dbReference type="EMBL" id="JBHSDT010000004">
    <property type="protein sequence ID" value="MFC4403333.1"/>
    <property type="molecule type" value="Genomic_DNA"/>
</dbReference>
<name>A0ABV8WWB6_9BACI</name>
<evidence type="ECO:0000313" key="2">
    <source>
        <dbReference type="Proteomes" id="UP001595882"/>
    </source>
</evidence>
<keyword evidence="2" id="KW-1185">Reference proteome</keyword>
<sequence length="71" mass="8001">MALMSKPRLPDGSLGPLEKKFAGETDREIIARLDAQNAQLAYELMMKDLEIDELTGNQSDLFYQLMQKGVI</sequence>
<gene>
    <name evidence="1" type="ORF">ACFOY7_09605</name>
</gene>
<proteinExistence type="predicted"/>
<protein>
    <submittedName>
        <fullName evidence="1">Uncharacterized protein</fullName>
    </submittedName>
</protein>
<dbReference type="RefSeq" id="WP_390251767.1">
    <property type="nucleotide sequence ID" value="NZ_JBHSDT010000004.1"/>
</dbReference>
<comment type="caution">
    <text evidence="1">The sequence shown here is derived from an EMBL/GenBank/DDBJ whole genome shotgun (WGS) entry which is preliminary data.</text>
</comment>
<organism evidence="1 2">
    <name type="scientific">Gracilibacillus xinjiangensis</name>
    <dbReference type="NCBI Taxonomy" id="1193282"/>
    <lineage>
        <taxon>Bacteria</taxon>
        <taxon>Bacillati</taxon>
        <taxon>Bacillota</taxon>
        <taxon>Bacilli</taxon>
        <taxon>Bacillales</taxon>
        <taxon>Bacillaceae</taxon>
        <taxon>Gracilibacillus</taxon>
    </lineage>
</organism>
<reference evidence="2" key="1">
    <citation type="journal article" date="2019" name="Int. J. Syst. Evol. Microbiol.">
        <title>The Global Catalogue of Microorganisms (GCM) 10K type strain sequencing project: providing services to taxonomists for standard genome sequencing and annotation.</title>
        <authorList>
            <consortium name="The Broad Institute Genomics Platform"/>
            <consortium name="The Broad Institute Genome Sequencing Center for Infectious Disease"/>
            <person name="Wu L."/>
            <person name="Ma J."/>
        </authorList>
    </citation>
    <scope>NUCLEOTIDE SEQUENCE [LARGE SCALE GENOMIC DNA]</scope>
    <source>
        <strain evidence="2">CCUG 37865</strain>
    </source>
</reference>